<evidence type="ECO:0000313" key="2">
    <source>
        <dbReference type="EMBL" id="KJB44738.1"/>
    </source>
</evidence>
<protein>
    <submittedName>
        <fullName evidence="2">Uncharacterized protein</fullName>
    </submittedName>
</protein>
<dbReference type="OrthoDB" id="971886at2759"/>
<keyword evidence="3" id="KW-1185">Reference proteome</keyword>
<evidence type="ECO:0000313" key="3">
    <source>
        <dbReference type="Proteomes" id="UP000032304"/>
    </source>
</evidence>
<feature type="compositionally biased region" description="Polar residues" evidence="1">
    <location>
        <begin position="121"/>
        <end position="139"/>
    </location>
</feature>
<dbReference type="KEGG" id="gra:105804554"/>
<accession>A0A0D2QZZ3</accession>
<organism evidence="2 3">
    <name type="scientific">Gossypium raimondii</name>
    <name type="common">Peruvian cotton</name>
    <name type="synonym">Gossypium klotzschianum subsp. raimondii</name>
    <dbReference type="NCBI Taxonomy" id="29730"/>
    <lineage>
        <taxon>Eukaryota</taxon>
        <taxon>Viridiplantae</taxon>
        <taxon>Streptophyta</taxon>
        <taxon>Embryophyta</taxon>
        <taxon>Tracheophyta</taxon>
        <taxon>Spermatophyta</taxon>
        <taxon>Magnoliopsida</taxon>
        <taxon>eudicotyledons</taxon>
        <taxon>Gunneridae</taxon>
        <taxon>Pentapetalae</taxon>
        <taxon>rosids</taxon>
        <taxon>malvids</taxon>
        <taxon>Malvales</taxon>
        <taxon>Malvaceae</taxon>
        <taxon>Malvoideae</taxon>
        <taxon>Gossypium</taxon>
    </lineage>
</organism>
<feature type="region of interest" description="Disordered" evidence="1">
    <location>
        <begin position="119"/>
        <end position="167"/>
    </location>
</feature>
<dbReference type="AlphaFoldDB" id="A0A0D2QZZ3"/>
<dbReference type="EMBL" id="CM001746">
    <property type="protein sequence ID" value="KJB44738.1"/>
    <property type="molecule type" value="Genomic_DNA"/>
</dbReference>
<sequence>MRFKHETVFLKLIKIESFEESTKAEAMGEMTQEPGFEIPNQEEDDLKLQEPINLSLLHLDNFKNNQQNRHSCTTCACNVTASNPMKRPSPESIAEHKSKKPLLENQYSLSGFSKIPLPLLQRSTSDPYTPTKPNLSDTAKTLEDTPLSKGSASSSLPPRAPVLSRSISDPIFSPAKSLSRSSSSYEMGVELIKEESPSAKRLKRMKERMKEMSNWWGEAMREVEDVLCTTEAIKDNGEPDCEEAVRVEKIGECLDLHFKCPCGKGYKILLSGKNCYYKLI</sequence>
<proteinExistence type="predicted"/>
<evidence type="ECO:0000256" key="1">
    <source>
        <dbReference type="SAM" id="MobiDB-lite"/>
    </source>
</evidence>
<reference evidence="2 3" key="1">
    <citation type="journal article" date="2012" name="Nature">
        <title>Repeated polyploidization of Gossypium genomes and the evolution of spinnable cotton fibres.</title>
        <authorList>
            <person name="Paterson A.H."/>
            <person name="Wendel J.F."/>
            <person name="Gundlach H."/>
            <person name="Guo H."/>
            <person name="Jenkins J."/>
            <person name="Jin D."/>
            <person name="Llewellyn D."/>
            <person name="Showmaker K.C."/>
            <person name="Shu S."/>
            <person name="Udall J."/>
            <person name="Yoo M.J."/>
            <person name="Byers R."/>
            <person name="Chen W."/>
            <person name="Doron-Faigenboim A."/>
            <person name="Duke M.V."/>
            <person name="Gong L."/>
            <person name="Grimwood J."/>
            <person name="Grover C."/>
            <person name="Grupp K."/>
            <person name="Hu G."/>
            <person name="Lee T.H."/>
            <person name="Li J."/>
            <person name="Lin L."/>
            <person name="Liu T."/>
            <person name="Marler B.S."/>
            <person name="Page J.T."/>
            <person name="Roberts A.W."/>
            <person name="Romanel E."/>
            <person name="Sanders W.S."/>
            <person name="Szadkowski E."/>
            <person name="Tan X."/>
            <person name="Tang H."/>
            <person name="Xu C."/>
            <person name="Wang J."/>
            <person name="Wang Z."/>
            <person name="Zhang D."/>
            <person name="Zhang L."/>
            <person name="Ashrafi H."/>
            <person name="Bedon F."/>
            <person name="Bowers J.E."/>
            <person name="Brubaker C.L."/>
            <person name="Chee P.W."/>
            <person name="Das S."/>
            <person name="Gingle A.R."/>
            <person name="Haigler C.H."/>
            <person name="Harker D."/>
            <person name="Hoffmann L.V."/>
            <person name="Hovav R."/>
            <person name="Jones D.C."/>
            <person name="Lemke C."/>
            <person name="Mansoor S."/>
            <person name="ur Rahman M."/>
            <person name="Rainville L.N."/>
            <person name="Rambani A."/>
            <person name="Reddy U.K."/>
            <person name="Rong J.K."/>
            <person name="Saranga Y."/>
            <person name="Scheffler B.E."/>
            <person name="Scheffler J.A."/>
            <person name="Stelly D.M."/>
            <person name="Triplett B.A."/>
            <person name="Van Deynze A."/>
            <person name="Vaslin M.F."/>
            <person name="Waghmare V.N."/>
            <person name="Walford S.A."/>
            <person name="Wright R.J."/>
            <person name="Zaki E.A."/>
            <person name="Zhang T."/>
            <person name="Dennis E.S."/>
            <person name="Mayer K.F."/>
            <person name="Peterson D.G."/>
            <person name="Rokhsar D.S."/>
            <person name="Wang X."/>
            <person name="Schmutz J."/>
        </authorList>
    </citation>
    <scope>NUCLEOTIDE SEQUENCE [LARGE SCALE GENOMIC DNA]</scope>
</reference>
<name>A0A0D2QZZ3_GOSRA</name>
<dbReference type="Gramene" id="KJB44738">
    <property type="protein sequence ID" value="KJB44738"/>
    <property type="gene ID" value="B456_007G269300"/>
</dbReference>
<gene>
    <name evidence="2" type="ORF">B456_007G269300</name>
</gene>
<dbReference type="OMA" id="PKECKEG"/>
<dbReference type="Proteomes" id="UP000032304">
    <property type="component" value="Chromosome 7"/>
</dbReference>
<dbReference type="eggNOG" id="ENOG502S7BU">
    <property type="taxonomic scope" value="Eukaryota"/>
</dbReference>